<dbReference type="GO" id="GO:0052621">
    <property type="term" value="F:diguanylate cyclase activity"/>
    <property type="evidence" value="ECO:0007669"/>
    <property type="project" value="UniProtKB-EC"/>
</dbReference>
<dbReference type="RefSeq" id="WP_330484599.1">
    <property type="nucleotide sequence ID" value="NZ_JAZBJZ010000066.1"/>
</dbReference>
<dbReference type="PROSITE" id="PS50887">
    <property type="entry name" value="GGDEF"/>
    <property type="match status" value="1"/>
</dbReference>
<evidence type="ECO:0000313" key="4">
    <source>
        <dbReference type="Proteomes" id="UP001333818"/>
    </source>
</evidence>
<keyword evidence="4" id="KW-1185">Reference proteome</keyword>
<dbReference type="SUPFAM" id="SSF55073">
    <property type="entry name" value="Nucleotide cyclase"/>
    <property type="match status" value="1"/>
</dbReference>
<dbReference type="SMART" id="SM00267">
    <property type="entry name" value="GGDEF"/>
    <property type="match status" value="1"/>
</dbReference>
<dbReference type="EMBL" id="JAZBJZ010000066">
    <property type="protein sequence ID" value="MEE3718167.1"/>
    <property type="molecule type" value="Genomic_DNA"/>
</dbReference>
<dbReference type="EC" id="2.7.7.65" evidence="3"/>
<gene>
    <name evidence="3" type="ORF">V2H45_15610</name>
</gene>
<protein>
    <submittedName>
        <fullName evidence="3">GGDEF domain-containing protein</fullName>
        <ecNumber evidence="3">2.7.7.65</ecNumber>
    </submittedName>
</protein>
<proteinExistence type="predicted"/>
<dbReference type="GO" id="GO:0005886">
    <property type="term" value="C:plasma membrane"/>
    <property type="evidence" value="ECO:0007669"/>
    <property type="project" value="TreeGrafter"/>
</dbReference>
<dbReference type="NCBIfam" id="TIGR00254">
    <property type="entry name" value="GGDEF"/>
    <property type="match status" value="1"/>
</dbReference>
<evidence type="ECO:0000313" key="3">
    <source>
        <dbReference type="EMBL" id="MEE3718167.1"/>
    </source>
</evidence>
<dbReference type="Proteomes" id="UP001333818">
    <property type="component" value="Unassembled WGS sequence"/>
</dbReference>
<keyword evidence="3" id="KW-0548">Nucleotidyltransferase</keyword>
<feature type="domain" description="GGDEF" evidence="2">
    <location>
        <begin position="163"/>
        <end position="297"/>
    </location>
</feature>
<reference evidence="3" key="1">
    <citation type="submission" date="2024-01" db="EMBL/GenBank/DDBJ databases">
        <title>Bank of Algae and Cyanobacteria of the Azores (BACA) strain genomes.</title>
        <authorList>
            <person name="Luz R."/>
            <person name="Cordeiro R."/>
            <person name="Fonseca A."/>
            <person name="Goncalves V."/>
        </authorList>
    </citation>
    <scope>NUCLEOTIDE SEQUENCE</scope>
    <source>
        <strain evidence="3">BACA0141</strain>
    </source>
</reference>
<organism evidence="3 4">
    <name type="scientific">Tumidithrix elongata BACA0141</name>
    <dbReference type="NCBI Taxonomy" id="2716417"/>
    <lineage>
        <taxon>Bacteria</taxon>
        <taxon>Bacillati</taxon>
        <taxon>Cyanobacteriota</taxon>
        <taxon>Cyanophyceae</taxon>
        <taxon>Pseudanabaenales</taxon>
        <taxon>Pseudanabaenaceae</taxon>
        <taxon>Tumidithrix</taxon>
        <taxon>Tumidithrix elongata</taxon>
    </lineage>
</organism>
<dbReference type="FunFam" id="3.30.70.270:FF:000001">
    <property type="entry name" value="Diguanylate cyclase domain protein"/>
    <property type="match status" value="1"/>
</dbReference>
<evidence type="ECO:0000256" key="1">
    <source>
        <dbReference type="SAM" id="Phobius"/>
    </source>
</evidence>
<dbReference type="GO" id="GO:1902201">
    <property type="term" value="P:negative regulation of bacterial-type flagellum-dependent cell motility"/>
    <property type="evidence" value="ECO:0007669"/>
    <property type="project" value="TreeGrafter"/>
</dbReference>
<keyword evidence="1" id="KW-1133">Transmembrane helix</keyword>
<dbReference type="InterPro" id="IPR000160">
    <property type="entry name" value="GGDEF_dom"/>
</dbReference>
<accession>A0AAW9PV39</accession>
<dbReference type="Pfam" id="PF00990">
    <property type="entry name" value="GGDEF"/>
    <property type="match status" value="1"/>
</dbReference>
<dbReference type="InterPro" id="IPR029787">
    <property type="entry name" value="Nucleotide_cyclase"/>
</dbReference>
<dbReference type="Gene3D" id="3.30.70.270">
    <property type="match status" value="1"/>
</dbReference>
<keyword evidence="3" id="KW-0808">Transferase</keyword>
<keyword evidence="1" id="KW-0472">Membrane</keyword>
<evidence type="ECO:0000259" key="2">
    <source>
        <dbReference type="PROSITE" id="PS50887"/>
    </source>
</evidence>
<name>A0AAW9PV39_9CYAN</name>
<feature type="transmembrane region" description="Helical" evidence="1">
    <location>
        <begin position="57"/>
        <end position="78"/>
    </location>
</feature>
<dbReference type="PANTHER" id="PTHR45138">
    <property type="entry name" value="REGULATORY COMPONENTS OF SENSORY TRANSDUCTION SYSTEM"/>
    <property type="match status" value="1"/>
</dbReference>
<dbReference type="InterPro" id="IPR050469">
    <property type="entry name" value="Diguanylate_Cyclase"/>
</dbReference>
<dbReference type="InterPro" id="IPR043128">
    <property type="entry name" value="Rev_trsase/Diguanyl_cyclase"/>
</dbReference>
<dbReference type="CDD" id="cd01949">
    <property type="entry name" value="GGDEF"/>
    <property type="match status" value="1"/>
</dbReference>
<dbReference type="PANTHER" id="PTHR45138:SF24">
    <property type="entry name" value="DIGUANYLATE CYCLASE DGCC-RELATED"/>
    <property type="match status" value="1"/>
</dbReference>
<dbReference type="GO" id="GO:0043709">
    <property type="term" value="P:cell adhesion involved in single-species biofilm formation"/>
    <property type="evidence" value="ECO:0007669"/>
    <property type="project" value="TreeGrafter"/>
</dbReference>
<dbReference type="AlphaFoldDB" id="A0AAW9PV39"/>
<sequence>MAKDLELYQWFESLGWPRSYAGKAFLVAFVVIQVPMIALIVYILLTPHESSRLSLLILLPLATLLGGILVISAFKLLLEPVKLAREALDSYVGENQVIPLPTHFRDEVGSLLSNIAKVIQIFEIRRSNLEQIAVKDYLTGLLNRRAGVERLQHSLDLSFRNELPLCIAVADVDYFKNINDNYGHAIGDRVLIALSESLQQIVRGSDWVARWGGEEFLIVLYTDLEGAKIALERIREGIAQLKVSTGLPDNSELTFTTSIGFTLAIPNDTIYTSVERADKALYTAKREGRNQVIHFTGEWTQISA</sequence>
<comment type="caution">
    <text evidence="3">The sequence shown here is derived from an EMBL/GenBank/DDBJ whole genome shotgun (WGS) entry which is preliminary data.</text>
</comment>
<keyword evidence="1" id="KW-0812">Transmembrane</keyword>
<feature type="transmembrane region" description="Helical" evidence="1">
    <location>
        <begin position="20"/>
        <end position="45"/>
    </location>
</feature>